<dbReference type="AlphaFoldDB" id="A0A9D1UAA1"/>
<evidence type="ECO:0000313" key="3">
    <source>
        <dbReference type="EMBL" id="HIW80474.1"/>
    </source>
</evidence>
<organism evidence="3 4">
    <name type="scientific">Candidatus Acetatifactor stercoripullorum</name>
    <dbReference type="NCBI Taxonomy" id="2838414"/>
    <lineage>
        <taxon>Bacteria</taxon>
        <taxon>Bacillati</taxon>
        <taxon>Bacillota</taxon>
        <taxon>Clostridia</taxon>
        <taxon>Lachnospirales</taxon>
        <taxon>Lachnospiraceae</taxon>
        <taxon>Acetatifactor</taxon>
    </lineage>
</organism>
<evidence type="ECO:0000313" key="4">
    <source>
        <dbReference type="Proteomes" id="UP000824265"/>
    </source>
</evidence>
<reference evidence="3" key="1">
    <citation type="journal article" date="2021" name="PeerJ">
        <title>Extensive microbial diversity within the chicken gut microbiome revealed by metagenomics and culture.</title>
        <authorList>
            <person name="Gilroy R."/>
            <person name="Ravi A."/>
            <person name="Getino M."/>
            <person name="Pursley I."/>
            <person name="Horton D.L."/>
            <person name="Alikhan N.F."/>
            <person name="Baker D."/>
            <person name="Gharbi K."/>
            <person name="Hall N."/>
            <person name="Watson M."/>
            <person name="Adriaenssens E.M."/>
            <person name="Foster-Nyarko E."/>
            <person name="Jarju S."/>
            <person name="Secka A."/>
            <person name="Antonio M."/>
            <person name="Oren A."/>
            <person name="Chaudhuri R.R."/>
            <person name="La Ragione R."/>
            <person name="Hildebrand F."/>
            <person name="Pallen M.J."/>
        </authorList>
    </citation>
    <scope>NUCLEOTIDE SEQUENCE</scope>
    <source>
        <strain evidence="3">CHK195-6426</strain>
    </source>
</reference>
<name>A0A9D1UAA1_9FIRM</name>
<dbReference type="CDD" id="cd00093">
    <property type="entry name" value="HTH_XRE"/>
    <property type="match status" value="1"/>
</dbReference>
<dbReference type="PANTHER" id="PTHR46558">
    <property type="entry name" value="TRACRIPTIONAL REGULATORY PROTEIN-RELATED-RELATED"/>
    <property type="match status" value="1"/>
</dbReference>
<dbReference type="PANTHER" id="PTHR46558:SF11">
    <property type="entry name" value="HTH-TYPE TRANSCRIPTIONAL REGULATOR XRE"/>
    <property type="match status" value="1"/>
</dbReference>
<evidence type="ECO:0000259" key="2">
    <source>
        <dbReference type="PROSITE" id="PS50943"/>
    </source>
</evidence>
<dbReference type="InterPro" id="IPR010982">
    <property type="entry name" value="Lambda_DNA-bd_dom_sf"/>
</dbReference>
<dbReference type="Pfam" id="PF01381">
    <property type="entry name" value="HTH_3"/>
    <property type="match status" value="1"/>
</dbReference>
<dbReference type="EMBL" id="DXGH01000013">
    <property type="protein sequence ID" value="HIW80474.1"/>
    <property type="molecule type" value="Genomic_DNA"/>
</dbReference>
<dbReference type="PROSITE" id="PS50943">
    <property type="entry name" value="HTH_CROC1"/>
    <property type="match status" value="1"/>
</dbReference>
<proteinExistence type="predicted"/>
<sequence>MDFGETLAKLRAEKGIYQKELAAALNVSVGTVSNYEKGVHFPDLVTLCKIADYFEVTTDYLLNRTRYRYNFETLNHRLLRDYTVADMVNTTLELSPRDVHSMLDFLDLLKLRSARDSSSR</sequence>
<dbReference type="GO" id="GO:0003677">
    <property type="term" value="F:DNA binding"/>
    <property type="evidence" value="ECO:0007669"/>
    <property type="project" value="UniProtKB-KW"/>
</dbReference>
<gene>
    <name evidence="3" type="ORF">H9742_02930</name>
</gene>
<accession>A0A9D1UAA1</accession>
<dbReference type="Proteomes" id="UP000824265">
    <property type="component" value="Unassembled WGS sequence"/>
</dbReference>
<feature type="domain" description="HTH cro/C1-type" evidence="2">
    <location>
        <begin position="7"/>
        <end position="61"/>
    </location>
</feature>
<dbReference type="RefSeq" id="WP_318710000.1">
    <property type="nucleotide sequence ID" value="NZ_CALWMU010000047.1"/>
</dbReference>
<dbReference type="SUPFAM" id="SSF47413">
    <property type="entry name" value="lambda repressor-like DNA-binding domains"/>
    <property type="match status" value="1"/>
</dbReference>
<reference evidence="3" key="2">
    <citation type="submission" date="2021-04" db="EMBL/GenBank/DDBJ databases">
        <authorList>
            <person name="Gilroy R."/>
        </authorList>
    </citation>
    <scope>NUCLEOTIDE SEQUENCE</scope>
    <source>
        <strain evidence="3">CHK195-6426</strain>
    </source>
</reference>
<comment type="caution">
    <text evidence="3">The sequence shown here is derived from an EMBL/GenBank/DDBJ whole genome shotgun (WGS) entry which is preliminary data.</text>
</comment>
<evidence type="ECO:0000256" key="1">
    <source>
        <dbReference type="ARBA" id="ARBA00023125"/>
    </source>
</evidence>
<dbReference type="InterPro" id="IPR001387">
    <property type="entry name" value="Cro/C1-type_HTH"/>
</dbReference>
<keyword evidence="1" id="KW-0238">DNA-binding</keyword>
<protein>
    <submittedName>
        <fullName evidence="3">Helix-turn-helix domain-containing protein</fullName>
    </submittedName>
</protein>
<dbReference type="Gene3D" id="1.10.260.40">
    <property type="entry name" value="lambda repressor-like DNA-binding domains"/>
    <property type="match status" value="1"/>
</dbReference>
<dbReference type="SMART" id="SM00530">
    <property type="entry name" value="HTH_XRE"/>
    <property type="match status" value="1"/>
</dbReference>